<dbReference type="EMBL" id="JAEQMG010000143">
    <property type="protein sequence ID" value="MBK6089553.1"/>
    <property type="molecule type" value="Genomic_DNA"/>
</dbReference>
<dbReference type="Proteomes" id="UP000633365">
    <property type="component" value="Unassembled WGS sequence"/>
</dbReference>
<keyword evidence="2" id="KW-1185">Reference proteome</keyword>
<proteinExistence type="predicted"/>
<evidence type="ECO:0000313" key="2">
    <source>
        <dbReference type="Proteomes" id="UP000633365"/>
    </source>
</evidence>
<evidence type="ECO:0000313" key="1">
    <source>
        <dbReference type="EMBL" id="MBK6089553.1"/>
    </source>
</evidence>
<accession>A0A935C6G0</accession>
<dbReference type="AlphaFoldDB" id="A0A935C6G0"/>
<comment type="caution">
    <text evidence="1">The sequence shown here is derived from an EMBL/GenBank/DDBJ whole genome shotgun (WGS) entry which is preliminary data.</text>
</comment>
<sequence>MNHEGYRDPTADRAVRKADKMPKHIRKIFDALNTVVSVQGIKVTEITDKHTGRKWKL</sequence>
<organism evidence="1 2">
    <name type="scientific">Ruminococcus difficilis</name>
    <dbReference type="NCBI Taxonomy" id="2763069"/>
    <lineage>
        <taxon>Bacteria</taxon>
        <taxon>Bacillati</taxon>
        <taxon>Bacillota</taxon>
        <taxon>Clostridia</taxon>
        <taxon>Eubacteriales</taxon>
        <taxon>Oscillospiraceae</taxon>
        <taxon>Ruminococcus</taxon>
    </lineage>
</organism>
<gene>
    <name evidence="1" type="ORF">JKK62_13040</name>
</gene>
<name>A0A935C6G0_9FIRM</name>
<protein>
    <submittedName>
        <fullName evidence="1">Uncharacterized protein</fullName>
    </submittedName>
</protein>
<reference evidence="1" key="1">
    <citation type="submission" date="2021-01" db="EMBL/GenBank/DDBJ databases">
        <title>Genome public.</title>
        <authorList>
            <person name="Liu C."/>
            <person name="Sun Q."/>
        </authorList>
    </citation>
    <scope>NUCLEOTIDE SEQUENCE</scope>
    <source>
        <strain evidence="1">M6</strain>
    </source>
</reference>
<dbReference type="RefSeq" id="WP_201428272.1">
    <property type="nucleotide sequence ID" value="NZ_JAEQMG010000143.1"/>
</dbReference>